<dbReference type="PROSITE" id="PS00687">
    <property type="entry name" value="ALDEHYDE_DEHYDR_GLU"/>
    <property type="match status" value="1"/>
</dbReference>
<protein>
    <recommendedName>
        <fullName evidence="4">Aldehyde dehydrogenase</fullName>
    </recommendedName>
</protein>
<accession>A0A1S7DS22</accession>
<feature type="active site" evidence="5">
    <location>
        <position position="248"/>
    </location>
</feature>
<evidence type="ECO:0000256" key="4">
    <source>
        <dbReference type="PIRNR" id="PIRNR036492"/>
    </source>
</evidence>
<dbReference type="Gene3D" id="3.40.309.10">
    <property type="entry name" value="Aldehyde Dehydrogenase, Chain A, domain 2"/>
    <property type="match status" value="1"/>
</dbReference>
<dbReference type="InterPro" id="IPR016162">
    <property type="entry name" value="Ald_DH_N"/>
</dbReference>
<dbReference type="EMBL" id="CP011859">
    <property type="protein sequence ID" value="AQY21875.1"/>
    <property type="molecule type" value="Genomic_DNA"/>
</dbReference>
<feature type="domain" description="Aldehyde dehydrogenase" evidence="8">
    <location>
        <begin position="5"/>
        <end position="429"/>
    </location>
</feature>
<dbReference type="GO" id="GO:0006081">
    <property type="term" value="P:aldehyde metabolic process"/>
    <property type="evidence" value="ECO:0007669"/>
    <property type="project" value="InterPro"/>
</dbReference>
<evidence type="ECO:0000256" key="3">
    <source>
        <dbReference type="ARBA" id="ARBA00023027"/>
    </source>
</evidence>
<dbReference type="GO" id="GO:0005737">
    <property type="term" value="C:cytoplasm"/>
    <property type="evidence" value="ECO:0007669"/>
    <property type="project" value="TreeGrafter"/>
</dbReference>
<dbReference type="PANTHER" id="PTHR43570:SF16">
    <property type="entry name" value="ALDEHYDE DEHYDROGENASE TYPE III, ISOFORM Q"/>
    <property type="match status" value="1"/>
</dbReference>
<keyword evidence="2 4" id="KW-0560">Oxidoreductase</keyword>
<reference evidence="9 10" key="1">
    <citation type="submission" date="2015-06" db="EMBL/GenBank/DDBJ databases">
        <title>R. anatipestifer strain HXb2 is the most virulent strain so far, and the genome sequence would help us uncover the pathogenesis.</title>
        <authorList>
            <person name="Hu Q."/>
            <person name="Qi J."/>
            <person name="Bo H."/>
            <person name="Liu G."/>
            <person name="Tao M."/>
            <person name="Ding Y."/>
            <person name="Xue Y."/>
        </authorList>
    </citation>
    <scope>NUCLEOTIDE SEQUENCE [LARGE SCALE GENOMIC DNA]</scope>
    <source>
        <strain evidence="9 10">HXb2</strain>
    </source>
</reference>
<dbReference type="FunFam" id="3.40.605.10:FF:000004">
    <property type="entry name" value="Aldehyde dehydrogenase"/>
    <property type="match status" value="1"/>
</dbReference>
<organism evidence="9 10">
    <name type="scientific">Riemerella anatipestifer</name>
    <name type="common">Moraxella anatipestifer</name>
    <dbReference type="NCBI Taxonomy" id="34085"/>
    <lineage>
        <taxon>Bacteria</taxon>
        <taxon>Pseudomonadati</taxon>
        <taxon>Bacteroidota</taxon>
        <taxon>Flavobacteriia</taxon>
        <taxon>Flavobacteriales</taxon>
        <taxon>Weeksellaceae</taxon>
        <taxon>Riemerella</taxon>
    </lineage>
</organism>
<feature type="active site" evidence="5 6">
    <location>
        <position position="214"/>
    </location>
</feature>
<dbReference type="Pfam" id="PF00171">
    <property type="entry name" value="Aldedh"/>
    <property type="match status" value="1"/>
</dbReference>
<dbReference type="InterPro" id="IPR015590">
    <property type="entry name" value="Aldehyde_DH_dom"/>
</dbReference>
<evidence type="ECO:0000256" key="7">
    <source>
        <dbReference type="RuleBase" id="RU003345"/>
    </source>
</evidence>
<dbReference type="PANTHER" id="PTHR43570">
    <property type="entry name" value="ALDEHYDE DEHYDROGENASE"/>
    <property type="match status" value="1"/>
</dbReference>
<dbReference type="InterPro" id="IPR016160">
    <property type="entry name" value="Ald_DH_CS_CYS"/>
</dbReference>
<dbReference type="Proteomes" id="UP000189883">
    <property type="component" value="Chromosome"/>
</dbReference>
<sequence>METPKAQISALVQKQKAFFATQQTKAIDFRLKQLSLLKQAILKYQPEIEEALWKDLHKSKEEVYLTEISIVLSEINYHLKKIKSWARPKRVWSPISVLPASSRIIYEPLGVALIISPWNYPFQLLINPLVGAISSGCCALLKASPDAPNLANVVEKMLTEYFPLDYIALVKGGRETNTYLLEERFDFIFFTGSPSLGKVVMKAAAENLTPIVLELGGKSPCIVDKDANLNLAAKRIAWGKLINAGQTCIAPDYLWVHRSVKKELLEKIAYHIKEMYGSDVKSSLFYPRIVNDKSVERLSKFLNEGNIYLGGEVDSSQKYIAPTIINNVEPHFAIMQEEIFGPLLPVITFDHIDEPISYINQHEKPLALYYFGKTKTAKEVISKTSSGGGCINDTLMHIANHHLPFGGVGNSGMGKYHGKYSFLAFSNERAIVKTPTFLDLPFKYVPFKFFEWVKKMI</sequence>
<dbReference type="FunFam" id="3.40.309.10:FF:000003">
    <property type="entry name" value="Aldehyde dehydrogenase"/>
    <property type="match status" value="1"/>
</dbReference>
<dbReference type="RefSeq" id="WP_079207144.1">
    <property type="nucleotide sequence ID" value="NZ_CP011859.1"/>
</dbReference>
<name>A0A1S7DS22_RIEAN</name>
<dbReference type="InterPro" id="IPR029510">
    <property type="entry name" value="Ald_DH_CS_GLU"/>
</dbReference>
<evidence type="ECO:0000259" key="8">
    <source>
        <dbReference type="Pfam" id="PF00171"/>
    </source>
</evidence>
<evidence type="ECO:0000256" key="2">
    <source>
        <dbReference type="ARBA" id="ARBA00023002"/>
    </source>
</evidence>
<gene>
    <name evidence="9" type="primary">alkH</name>
    <name evidence="9" type="ORF">AB406_0923</name>
</gene>
<proteinExistence type="inferred from homology"/>
<dbReference type="AlphaFoldDB" id="A0A1S7DS22"/>
<dbReference type="InterPro" id="IPR016163">
    <property type="entry name" value="Ald_DH_C"/>
</dbReference>
<dbReference type="CDD" id="cd07136">
    <property type="entry name" value="ALDH_YwdH-P39616"/>
    <property type="match status" value="1"/>
</dbReference>
<evidence type="ECO:0000256" key="1">
    <source>
        <dbReference type="ARBA" id="ARBA00009986"/>
    </source>
</evidence>
<dbReference type="SUPFAM" id="SSF53720">
    <property type="entry name" value="ALDH-like"/>
    <property type="match status" value="1"/>
</dbReference>
<dbReference type="PIRSF" id="PIRSF036492">
    <property type="entry name" value="ALDH"/>
    <property type="match status" value="1"/>
</dbReference>
<dbReference type="InterPro" id="IPR016161">
    <property type="entry name" value="Ald_DH/histidinol_DH"/>
</dbReference>
<evidence type="ECO:0000256" key="5">
    <source>
        <dbReference type="PIRSR" id="PIRSR036492-1"/>
    </source>
</evidence>
<dbReference type="InterPro" id="IPR012394">
    <property type="entry name" value="Aldehyde_DH_NAD(P)"/>
</dbReference>
<evidence type="ECO:0000313" key="10">
    <source>
        <dbReference type="Proteomes" id="UP000189883"/>
    </source>
</evidence>
<dbReference type="PROSITE" id="PS00070">
    <property type="entry name" value="ALDEHYDE_DEHYDR_CYS"/>
    <property type="match status" value="1"/>
</dbReference>
<keyword evidence="3" id="KW-0520">NAD</keyword>
<dbReference type="Gene3D" id="3.40.605.10">
    <property type="entry name" value="Aldehyde Dehydrogenase, Chain A, domain 1"/>
    <property type="match status" value="1"/>
</dbReference>
<evidence type="ECO:0000313" key="9">
    <source>
        <dbReference type="EMBL" id="AQY21875.1"/>
    </source>
</evidence>
<comment type="similarity">
    <text evidence="1 4 7">Belongs to the aldehyde dehydrogenase family.</text>
</comment>
<evidence type="ECO:0000256" key="6">
    <source>
        <dbReference type="PROSITE-ProRule" id="PRU10007"/>
    </source>
</evidence>
<dbReference type="GO" id="GO:0004029">
    <property type="term" value="F:aldehyde dehydrogenase (NAD+) activity"/>
    <property type="evidence" value="ECO:0007669"/>
    <property type="project" value="TreeGrafter"/>
</dbReference>